<keyword evidence="2" id="KW-0732">Signal</keyword>
<feature type="signal peptide" evidence="2">
    <location>
        <begin position="1"/>
        <end position="20"/>
    </location>
</feature>
<dbReference type="Proteomes" id="UP001319827">
    <property type="component" value="Chromosome"/>
</dbReference>
<evidence type="ECO:0000256" key="1">
    <source>
        <dbReference type="SAM" id="MobiDB-lite"/>
    </source>
</evidence>
<evidence type="ECO:0008006" key="5">
    <source>
        <dbReference type="Google" id="ProtNLM"/>
    </source>
</evidence>
<dbReference type="SMART" id="SM01234">
    <property type="entry name" value="Haemolytic"/>
    <property type="match status" value="1"/>
</dbReference>
<feature type="region of interest" description="Disordered" evidence="1">
    <location>
        <begin position="22"/>
        <end position="42"/>
    </location>
</feature>
<keyword evidence="4" id="KW-1185">Reference proteome</keyword>
<dbReference type="RefSeq" id="WP_225911650.1">
    <property type="nucleotide sequence ID" value="NZ_AP024355.1"/>
</dbReference>
<proteinExistence type="predicted"/>
<dbReference type="NCBIfam" id="TIGR00278">
    <property type="entry name" value="membrane protein insertion efficiency factor YidD"/>
    <property type="match status" value="1"/>
</dbReference>
<evidence type="ECO:0000313" key="3">
    <source>
        <dbReference type="EMBL" id="BCR04383.1"/>
    </source>
</evidence>
<accession>A0ABN6DW64</accession>
<gene>
    <name evidence="3" type="ORF">DESUT3_14520</name>
</gene>
<dbReference type="Pfam" id="PF01809">
    <property type="entry name" value="YidD"/>
    <property type="match status" value="1"/>
</dbReference>
<sequence length="144" mass="15612">MNRLVLLLILLALSRHPAGATDWGPWQEQSAPKSAGQYPGAADSPGLLRGGVRFFQKFISPVDGPRCPMYPTCSAYALQALDKHGPLVGTLLTVDRLLREGDPREHRHPVQTGAKTRFRDPLSNNDFWFAGPGESPPAAVSAGR</sequence>
<reference evidence="3 4" key="2">
    <citation type="journal article" date="2021" name="Int. J. Syst. Evol. Microbiol.">
        <title>Isolation and Polyphasic Characterization of Desulfuromonas versatilis sp. Nov., an Electrogenic Bacteria Capable of Versatile Metabolism Isolated from a Graphene Oxide-Reducing Enrichment Culture.</title>
        <authorList>
            <person name="Xie L."/>
            <person name="Yoshida N."/>
            <person name="Ishii S."/>
            <person name="Meng L."/>
        </authorList>
    </citation>
    <scope>NUCLEOTIDE SEQUENCE [LARGE SCALE GENOMIC DNA]</scope>
    <source>
        <strain evidence="3 4">NIT-T3</strain>
    </source>
</reference>
<dbReference type="PANTHER" id="PTHR33383">
    <property type="entry name" value="MEMBRANE PROTEIN INSERTION EFFICIENCY FACTOR-RELATED"/>
    <property type="match status" value="1"/>
</dbReference>
<dbReference type="PANTHER" id="PTHR33383:SF1">
    <property type="entry name" value="MEMBRANE PROTEIN INSERTION EFFICIENCY FACTOR-RELATED"/>
    <property type="match status" value="1"/>
</dbReference>
<evidence type="ECO:0000256" key="2">
    <source>
        <dbReference type="SAM" id="SignalP"/>
    </source>
</evidence>
<protein>
    <recommendedName>
        <fullName evidence="5">Membrane protein insertion efficiency factor YidD</fullName>
    </recommendedName>
</protein>
<reference evidence="3 4" key="1">
    <citation type="journal article" date="2016" name="C (Basel)">
        <title>Selective Growth of and Electricity Production by Marine Exoelectrogenic Bacteria in Self-Aggregated Hydrogel of Microbially Reduced Graphene Oxide.</title>
        <authorList>
            <person name="Yoshida N."/>
            <person name="Goto Y."/>
            <person name="Miyata Y."/>
        </authorList>
    </citation>
    <scope>NUCLEOTIDE SEQUENCE [LARGE SCALE GENOMIC DNA]</scope>
    <source>
        <strain evidence="3 4">NIT-T3</strain>
    </source>
</reference>
<dbReference type="InterPro" id="IPR002696">
    <property type="entry name" value="Membr_insert_effic_factor_YidD"/>
</dbReference>
<feature type="chain" id="PRO_5045434706" description="Membrane protein insertion efficiency factor YidD" evidence="2">
    <location>
        <begin position="21"/>
        <end position="144"/>
    </location>
</feature>
<organism evidence="3 4">
    <name type="scientific">Desulfuromonas versatilis</name>
    <dbReference type="NCBI Taxonomy" id="2802975"/>
    <lineage>
        <taxon>Bacteria</taxon>
        <taxon>Pseudomonadati</taxon>
        <taxon>Thermodesulfobacteriota</taxon>
        <taxon>Desulfuromonadia</taxon>
        <taxon>Desulfuromonadales</taxon>
        <taxon>Desulfuromonadaceae</taxon>
        <taxon>Desulfuromonas</taxon>
    </lineage>
</organism>
<dbReference type="EMBL" id="AP024355">
    <property type="protein sequence ID" value="BCR04383.1"/>
    <property type="molecule type" value="Genomic_DNA"/>
</dbReference>
<name>A0ABN6DW64_9BACT</name>
<evidence type="ECO:0000313" key="4">
    <source>
        <dbReference type="Proteomes" id="UP001319827"/>
    </source>
</evidence>